<evidence type="ECO:0000313" key="2">
    <source>
        <dbReference type="EMBL" id="RJT35254.1"/>
    </source>
</evidence>
<feature type="region of interest" description="Disordered" evidence="1">
    <location>
        <begin position="88"/>
        <end position="114"/>
    </location>
</feature>
<evidence type="ECO:0000313" key="3">
    <source>
        <dbReference type="Proteomes" id="UP000272706"/>
    </source>
</evidence>
<dbReference type="Proteomes" id="UP000272706">
    <property type="component" value="Unassembled WGS sequence"/>
</dbReference>
<dbReference type="AlphaFoldDB" id="A0A3A5KL78"/>
<organism evidence="2 3">
    <name type="scientific">Mesorhizobium waimense</name>
    <dbReference type="NCBI Taxonomy" id="1300307"/>
    <lineage>
        <taxon>Bacteria</taxon>
        <taxon>Pseudomonadati</taxon>
        <taxon>Pseudomonadota</taxon>
        <taxon>Alphaproteobacteria</taxon>
        <taxon>Hyphomicrobiales</taxon>
        <taxon>Phyllobacteriaceae</taxon>
        <taxon>Mesorhizobium</taxon>
    </lineage>
</organism>
<reference evidence="2 3" key="1">
    <citation type="submission" date="2018-09" db="EMBL/GenBank/DDBJ databases">
        <title>Mesorhizobium carmichaelinearum sp. nov. isolated from Carmichaelinea spp. root nodules in New Zealand.</title>
        <authorList>
            <person name="De Meyer S.E."/>
        </authorList>
    </citation>
    <scope>NUCLEOTIDE SEQUENCE [LARGE SCALE GENOMIC DNA]</scope>
    <source>
        <strain evidence="2 3">ICMP19557</strain>
    </source>
</reference>
<sequence>MRYIRGSNIMGSVIVEHWQERKSKKLGSSSYRYRRVVKPELRSTLGKGEITIALGNAKGDALVKYRQVVEQMLAAAWDEVRGISRPKSARKLFPTDRRTDEGAGAQSLPAADRR</sequence>
<gene>
    <name evidence="2" type="ORF">D3227_21710</name>
</gene>
<keyword evidence="3" id="KW-1185">Reference proteome</keyword>
<dbReference type="EMBL" id="QZWZ01000017">
    <property type="protein sequence ID" value="RJT35254.1"/>
    <property type="molecule type" value="Genomic_DNA"/>
</dbReference>
<name>A0A3A5KL78_9HYPH</name>
<evidence type="ECO:0000256" key="1">
    <source>
        <dbReference type="SAM" id="MobiDB-lite"/>
    </source>
</evidence>
<protein>
    <submittedName>
        <fullName evidence="2">Uncharacterized protein</fullName>
    </submittedName>
</protein>
<accession>A0A3A5KL78</accession>
<proteinExistence type="predicted"/>
<comment type="caution">
    <text evidence="2">The sequence shown here is derived from an EMBL/GenBank/DDBJ whole genome shotgun (WGS) entry which is preliminary data.</text>
</comment>